<dbReference type="PANTHER" id="PTHR30536">
    <property type="entry name" value="ALTRONATE/GALACTARATE DEHYDRATASE"/>
    <property type="match status" value="1"/>
</dbReference>
<dbReference type="InterPro" id="IPR052172">
    <property type="entry name" value="UxaA_altronate/galactarate_dh"/>
</dbReference>
<dbReference type="PANTHER" id="PTHR30536:SF5">
    <property type="entry name" value="ALTRONATE DEHYDRATASE"/>
    <property type="match status" value="1"/>
</dbReference>
<evidence type="ECO:0000256" key="1">
    <source>
        <dbReference type="ARBA" id="ARBA00010986"/>
    </source>
</evidence>
<dbReference type="GO" id="GO:0016829">
    <property type="term" value="F:lyase activity"/>
    <property type="evidence" value="ECO:0007669"/>
    <property type="project" value="UniProtKB-KW"/>
</dbReference>
<reference evidence="5 6" key="1">
    <citation type="submission" date="2016-02" db="EMBL/GenBank/DDBJ databases">
        <title>Anaerosporomusa subterraneum gen. nov., sp. nov., a spore-forming obligate anaerobe isolated from saprolite.</title>
        <authorList>
            <person name="Choi J.K."/>
            <person name="Shah M."/>
            <person name="Yee N."/>
        </authorList>
    </citation>
    <scope>NUCLEOTIDE SEQUENCE [LARGE SCALE GENOMIC DNA]</scope>
    <source>
        <strain evidence="5 6">RU4</strain>
    </source>
</reference>
<dbReference type="EMBL" id="LSGP01000028">
    <property type="protein sequence ID" value="KYZ74830.1"/>
    <property type="molecule type" value="Genomic_DNA"/>
</dbReference>
<evidence type="ECO:0000256" key="2">
    <source>
        <dbReference type="ARBA" id="ARBA00023239"/>
    </source>
</evidence>
<dbReference type="OrthoDB" id="9804574at2"/>
<dbReference type="Pfam" id="PF20629">
    <property type="entry name" value="GD_AH_C"/>
    <property type="match status" value="1"/>
</dbReference>
<evidence type="ECO:0000259" key="3">
    <source>
        <dbReference type="Pfam" id="PF04295"/>
    </source>
</evidence>
<feature type="domain" description="D-galactarate/Altronate dehydratase C-terminal" evidence="4">
    <location>
        <begin position="144"/>
        <end position="385"/>
    </location>
</feature>
<protein>
    <submittedName>
        <fullName evidence="5">Carbohydrate hydrolase</fullName>
    </submittedName>
</protein>
<proteinExistence type="inferred from homology"/>
<feature type="domain" description="D-galactarate/Altronate dehydratase second" evidence="3">
    <location>
        <begin position="5"/>
        <end position="134"/>
    </location>
</feature>
<evidence type="ECO:0000259" key="4">
    <source>
        <dbReference type="Pfam" id="PF20629"/>
    </source>
</evidence>
<dbReference type="Pfam" id="PF04295">
    <property type="entry name" value="GD_AH_second"/>
    <property type="match status" value="1"/>
</dbReference>
<name>A0A154BLW5_ANASB</name>
<keyword evidence="2" id="KW-0456">Lyase</keyword>
<dbReference type="GO" id="GO:0016787">
    <property type="term" value="F:hydrolase activity"/>
    <property type="evidence" value="ECO:0007669"/>
    <property type="project" value="UniProtKB-KW"/>
</dbReference>
<gene>
    <name evidence="5" type="ORF">AXX12_16545</name>
</gene>
<accession>A0A154BLW5</accession>
<comment type="similarity">
    <text evidence="1">Belongs to the UxaA family.</text>
</comment>
<comment type="caution">
    <text evidence="5">The sequence shown here is derived from an EMBL/GenBank/DDBJ whole genome shotgun (WGS) entry which is preliminary data.</text>
</comment>
<evidence type="ECO:0000313" key="6">
    <source>
        <dbReference type="Proteomes" id="UP000076268"/>
    </source>
</evidence>
<sequence>MKFQGYRRPDGKVGVRNHVLILPSVTCANRVARGISQSVIGTNWIEHQHGCGQLGADADLTAQVLVGHGAHPNVFGVIVVGLGCETIRAQDIAANIKKHCPYKAVETVIIQDAGGSVNAIAQGVSLAKQMVNDASLSKRVSIDASDLILGTECGGSDACSGISANPALGVASDLLIDAGGTVILAETTEIIGAEHIIAGRAVNAQVAARCFELINSCETEVRKMGVDMRGSQPSPGNIEGGLSSIEEKSLGCIHKAGTRPLQAVIDYASPVNMKGLVWMDTPGHDIEQLTGMVAGGCHLVVFTTGRGTCCGSPVAPTIKVASNTALFESMNDNIDVNAGTIISGLESVEQVGKRIFDELLEVASGNPTKAEILGFNDFAIRRIGPTI</sequence>
<keyword evidence="5" id="KW-0378">Hydrolase</keyword>
<evidence type="ECO:0000313" key="5">
    <source>
        <dbReference type="EMBL" id="KYZ74830.1"/>
    </source>
</evidence>
<keyword evidence="6" id="KW-1185">Reference proteome</keyword>
<dbReference type="GO" id="GO:0019698">
    <property type="term" value="P:D-galacturonate catabolic process"/>
    <property type="evidence" value="ECO:0007669"/>
    <property type="project" value="TreeGrafter"/>
</dbReference>
<dbReference type="AlphaFoldDB" id="A0A154BLW5"/>
<dbReference type="Proteomes" id="UP000076268">
    <property type="component" value="Unassembled WGS sequence"/>
</dbReference>
<dbReference type="STRING" id="1794912.AXX12_16545"/>
<dbReference type="InterPro" id="IPR048332">
    <property type="entry name" value="GD_AH_C"/>
</dbReference>
<organism evidence="5 6">
    <name type="scientific">Anaerosporomusa subterranea</name>
    <dbReference type="NCBI Taxonomy" id="1794912"/>
    <lineage>
        <taxon>Bacteria</taxon>
        <taxon>Bacillati</taxon>
        <taxon>Bacillota</taxon>
        <taxon>Negativicutes</taxon>
        <taxon>Acetonemataceae</taxon>
        <taxon>Anaerosporomusa</taxon>
    </lineage>
</organism>
<dbReference type="InterPro" id="IPR007392">
    <property type="entry name" value="GD_AH_second"/>
</dbReference>